<feature type="region of interest" description="Disordered" evidence="1">
    <location>
        <begin position="1"/>
        <end position="28"/>
    </location>
</feature>
<dbReference type="VEuPathDB" id="FungiDB:GMDG_07506"/>
<protein>
    <submittedName>
        <fullName evidence="2">Uncharacterized protein</fullName>
    </submittedName>
</protein>
<sequence length="255" mass="28165">MPHNVHEMSNLPIPEPNSTPTENPTAAAVPSQGCAANINRYLLAEFAGDVLLARSIIGLQGIRSAYTSSAKRFFGPRAQNDIASDDTRSDFIYFTSLYKTTYYGETVHIADFAAAVEMRGYIKIQFDIDFDVETVSAMMYRAILLSIYKKCMLGVLSLAEDIDYIFKIGRLLDVGKNTIRMHGTHCLDLRPIIRLSSASVLVELGIPANDHLLDAVDWCMIAIDEHGSEEFLYDLLVAMGLVDADTSGFADRLAL</sequence>
<dbReference type="HOGENOM" id="CLU_1090399_0_0_1"/>
<accession>L8FYW7</accession>
<name>L8FYW7_PSED2</name>
<evidence type="ECO:0000313" key="2">
    <source>
        <dbReference type="EMBL" id="ELR05663.1"/>
    </source>
</evidence>
<evidence type="ECO:0000256" key="1">
    <source>
        <dbReference type="SAM" id="MobiDB-lite"/>
    </source>
</evidence>
<keyword evidence="3" id="KW-1185">Reference proteome</keyword>
<organism evidence="2 3">
    <name type="scientific">Pseudogymnoascus destructans (strain ATCC MYA-4855 / 20631-21)</name>
    <name type="common">Bat white-nose syndrome fungus</name>
    <name type="synonym">Geomyces destructans</name>
    <dbReference type="NCBI Taxonomy" id="658429"/>
    <lineage>
        <taxon>Eukaryota</taxon>
        <taxon>Fungi</taxon>
        <taxon>Dikarya</taxon>
        <taxon>Ascomycota</taxon>
        <taxon>Pezizomycotina</taxon>
        <taxon>Leotiomycetes</taxon>
        <taxon>Thelebolales</taxon>
        <taxon>Thelebolaceae</taxon>
        <taxon>Pseudogymnoascus</taxon>
    </lineage>
</organism>
<evidence type="ECO:0000313" key="3">
    <source>
        <dbReference type="Proteomes" id="UP000011064"/>
    </source>
</evidence>
<dbReference type="InParanoid" id="L8FYW7"/>
<reference evidence="3" key="1">
    <citation type="submission" date="2010-09" db="EMBL/GenBank/DDBJ databases">
        <title>The genome sequence of Geomyces destructans 20631-21.</title>
        <authorList>
            <consortium name="The Broad Institute Genome Sequencing Platform"/>
            <person name="Cuomo C.A."/>
            <person name="Blehert D.S."/>
            <person name="Lorch J.M."/>
            <person name="Young S.K."/>
            <person name="Zeng Q."/>
            <person name="Gargeya S."/>
            <person name="Fitzgerald M."/>
            <person name="Haas B."/>
            <person name="Abouelleil A."/>
            <person name="Alvarado L."/>
            <person name="Arachchi H.M."/>
            <person name="Berlin A."/>
            <person name="Brown A."/>
            <person name="Chapman S.B."/>
            <person name="Chen Z."/>
            <person name="Dunbar C."/>
            <person name="Freedman E."/>
            <person name="Gearin G."/>
            <person name="Gellesch M."/>
            <person name="Goldberg J."/>
            <person name="Griggs A."/>
            <person name="Gujja S."/>
            <person name="Heiman D."/>
            <person name="Howarth C."/>
            <person name="Larson L."/>
            <person name="Lui A."/>
            <person name="MacDonald P.J.P."/>
            <person name="Montmayeur A."/>
            <person name="Murphy C."/>
            <person name="Neiman D."/>
            <person name="Pearson M."/>
            <person name="Priest M."/>
            <person name="Roberts A."/>
            <person name="Saif S."/>
            <person name="Shea T."/>
            <person name="Shenoy N."/>
            <person name="Sisk P."/>
            <person name="Stolte C."/>
            <person name="Sykes S."/>
            <person name="Wortman J."/>
            <person name="Nusbaum C."/>
            <person name="Birren B."/>
        </authorList>
    </citation>
    <scope>NUCLEOTIDE SEQUENCE [LARGE SCALE GENOMIC DNA]</scope>
    <source>
        <strain evidence="3">ATCC MYA-4855 / 20631-21</strain>
    </source>
</reference>
<dbReference type="EMBL" id="GL573399">
    <property type="protein sequence ID" value="ELR05663.1"/>
    <property type="molecule type" value="Genomic_DNA"/>
</dbReference>
<dbReference type="AlphaFoldDB" id="L8FYW7"/>
<feature type="compositionally biased region" description="Low complexity" evidence="1">
    <location>
        <begin position="16"/>
        <end position="28"/>
    </location>
</feature>
<dbReference type="Proteomes" id="UP000011064">
    <property type="component" value="Unassembled WGS sequence"/>
</dbReference>
<proteinExistence type="predicted"/>
<gene>
    <name evidence="2" type="ORF">GMDG_07506</name>
</gene>